<evidence type="ECO:0000313" key="2">
    <source>
        <dbReference type="EMBL" id="AIJ21790.1"/>
    </source>
</evidence>
<evidence type="ECO:0000256" key="1">
    <source>
        <dbReference type="ARBA" id="ARBA00021948"/>
    </source>
</evidence>
<dbReference type="AlphaFoldDB" id="A0A076MSL7"/>
<dbReference type="GO" id="GO:0000287">
    <property type="term" value="F:magnesium ion binding"/>
    <property type="evidence" value="ECO:0007669"/>
    <property type="project" value="InterPro"/>
</dbReference>
<dbReference type="eggNOG" id="COG2045">
    <property type="taxonomic scope" value="Bacteria"/>
</dbReference>
<dbReference type="HOGENOM" id="CLU_094942_0_0_11"/>
<dbReference type="InterPro" id="IPR036702">
    <property type="entry name" value="ComB-like_sf"/>
</dbReference>
<sequence length="233" mass="23433">MEAGHAGGVDAFAQGGHDLRLEWGAEGVAELGRECAVLIIVDVLSFSTTVDLVTGRGGRVRPLRWRGDRVPRPAAVGPDPGLLDLPSPNGATLCAEAAGTGATVLVGCLRNASAVAAAADRLAGERPIGVVPAGERWGINITTTAPRGPLRPCVEDLLGAGAIAAALSGRDASAEALLAATAYRGTDVAEALRGCVSGRELTLNGHGRDVDLAGQVDVSTAAPILVGDLLEAA</sequence>
<dbReference type="GO" id="GO:0050532">
    <property type="term" value="F:2-phosphosulfolactate phosphatase activity"/>
    <property type="evidence" value="ECO:0007669"/>
    <property type="project" value="InterPro"/>
</dbReference>
<protein>
    <recommendedName>
        <fullName evidence="1">Probable 2-phosphosulfolactate phosphatase</fullName>
    </recommendedName>
</protein>
<gene>
    <name evidence="2" type="ORF">AMETH_1698</name>
</gene>
<dbReference type="EMBL" id="CP009110">
    <property type="protein sequence ID" value="AIJ21790.1"/>
    <property type="molecule type" value="Genomic_DNA"/>
</dbReference>
<dbReference type="KEGG" id="amq:AMETH_1698"/>
<dbReference type="SUPFAM" id="SSF142823">
    <property type="entry name" value="ComB-like"/>
    <property type="match status" value="1"/>
</dbReference>
<keyword evidence="3" id="KW-1185">Reference proteome</keyword>
<evidence type="ECO:0000313" key="3">
    <source>
        <dbReference type="Proteomes" id="UP000062973"/>
    </source>
</evidence>
<dbReference type="Proteomes" id="UP000062973">
    <property type="component" value="Chromosome"/>
</dbReference>
<accession>A0A076MSL7</accession>
<organism evidence="2 3">
    <name type="scientific">Amycolatopsis methanolica 239</name>
    <dbReference type="NCBI Taxonomy" id="1068978"/>
    <lineage>
        <taxon>Bacteria</taxon>
        <taxon>Bacillati</taxon>
        <taxon>Actinomycetota</taxon>
        <taxon>Actinomycetes</taxon>
        <taxon>Pseudonocardiales</taxon>
        <taxon>Pseudonocardiaceae</taxon>
        <taxon>Amycolatopsis</taxon>
        <taxon>Amycolatopsis methanolica group</taxon>
    </lineage>
</organism>
<dbReference type="Gene3D" id="3.90.1560.10">
    <property type="entry name" value="ComB-like"/>
    <property type="match status" value="1"/>
</dbReference>
<reference evidence="2 3" key="1">
    <citation type="submission" date="2014-07" db="EMBL/GenBank/DDBJ databases">
        <title>Whole Genome Sequence of the Amycolatopsis methanolica 239.</title>
        <authorList>
            <person name="Tang B."/>
        </authorList>
    </citation>
    <scope>NUCLEOTIDE SEQUENCE [LARGE SCALE GENOMIC DNA]</scope>
    <source>
        <strain evidence="2 3">239</strain>
    </source>
</reference>
<dbReference type="InterPro" id="IPR005238">
    <property type="entry name" value="ComB-like"/>
</dbReference>
<proteinExistence type="predicted"/>
<dbReference type="PATRIC" id="fig|1068978.7.peg.1788"/>
<dbReference type="Pfam" id="PF04029">
    <property type="entry name" value="2-ph_phosp"/>
    <property type="match status" value="1"/>
</dbReference>
<dbReference type="STRING" id="1068978.AMETH_1698"/>
<name>A0A076MSL7_AMYME</name>